<comment type="caution">
    <text evidence="2">The sequence shown here is derived from an EMBL/GenBank/DDBJ whole genome shotgun (WGS) entry which is preliminary data.</text>
</comment>
<sequence>MFQKSVKKRAKEEALQQKRTRNADNFFETIHELTRNLREASSLEVLEEGEDVPGGTAVVPVVNGDVTEPQALPPKDDDNINSKPNGPLPPSNLSLDPDKKTFSAKLNRQDRIGSAENVSNFSMSNPDFQRPIAGILHKGSSASLKEAVVPKKRVWLAQNLSGTPETWRVLEQGYLKKARR</sequence>
<name>A0A9X6NGV4_HYPEX</name>
<feature type="region of interest" description="Disordered" evidence="1">
    <location>
        <begin position="107"/>
        <end position="126"/>
    </location>
</feature>
<keyword evidence="3" id="KW-1185">Reference proteome</keyword>
<feature type="compositionally biased region" description="Low complexity" evidence="1">
    <location>
        <begin position="81"/>
        <end position="95"/>
    </location>
</feature>
<dbReference type="OrthoDB" id="10579913at2759"/>
<feature type="region of interest" description="Disordered" evidence="1">
    <location>
        <begin position="41"/>
        <end position="97"/>
    </location>
</feature>
<dbReference type="Proteomes" id="UP000192578">
    <property type="component" value="Unassembled WGS sequence"/>
</dbReference>
<dbReference type="AlphaFoldDB" id="A0A9X6NGV4"/>
<organism evidence="2 3">
    <name type="scientific">Hypsibius exemplaris</name>
    <name type="common">Freshwater tardigrade</name>
    <dbReference type="NCBI Taxonomy" id="2072580"/>
    <lineage>
        <taxon>Eukaryota</taxon>
        <taxon>Metazoa</taxon>
        <taxon>Ecdysozoa</taxon>
        <taxon>Tardigrada</taxon>
        <taxon>Eutardigrada</taxon>
        <taxon>Parachela</taxon>
        <taxon>Hypsibioidea</taxon>
        <taxon>Hypsibiidae</taxon>
        <taxon>Hypsibius</taxon>
    </lineage>
</organism>
<reference evidence="3" key="1">
    <citation type="submission" date="2017-01" db="EMBL/GenBank/DDBJ databases">
        <title>Comparative genomics of anhydrobiosis in the tardigrade Hypsibius dujardini.</title>
        <authorList>
            <person name="Yoshida Y."/>
            <person name="Koutsovoulos G."/>
            <person name="Laetsch D."/>
            <person name="Stevens L."/>
            <person name="Kumar S."/>
            <person name="Horikawa D."/>
            <person name="Ishino K."/>
            <person name="Komine S."/>
            <person name="Tomita M."/>
            <person name="Blaxter M."/>
            <person name="Arakawa K."/>
        </authorList>
    </citation>
    <scope>NUCLEOTIDE SEQUENCE [LARGE SCALE GENOMIC DNA]</scope>
    <source>
        <strain evidence="3">Z151</strain>
    </source>
</reference>
<gene>
    <name evidence="2" type="ORF">BV898_16960</name>
</gene>
<feature type="region of interest" description="Disordered" evidence="1">
    <location>
        <begin position="1"/>
        <end position="24"/>
    </location>
</feature>
<accession>A0A9X6NGV4</accession>
<feature type="compositionally biased region" description="Polar residues" evidence="1">
    <location>
        <begin position="116"/>
        <end position="126"/>
    </location>
</feature>
<evidence type="ECO:0000313" key="2">
    <source>
        <dbReference type="EMBL" id="OWA52508.1"/>
    </source>
</evidence>
<protein>
    <submittedName>
        <fullName evidence="2">Uncharacterized protein</fullName>
    </submittedName>
</protein>
<proteinExistence type="predicted"/>
<evidence type="ECO:0000313" key="3">
    <source>
        <dbReference type="Proteomes" id="UP000192578"/>
    </source>
</evidence>
<dbReference type="EMBL" id="MTYJ01000272">
    <property type="protein sequence ID" value="OWA52508.1"/>
    <property type="molecule type" value="Genomic_DNA"/>
</dbReference>
<evidence type="ECO:0000256" key="1">
    <source>
        <dbReference type="SAM" id="MobiDB-lite"/>
    </source>
</evidence>